<dbReference type="Pfam" id="PF13483">
    <property type="entry name" value="Lactamase_B_3"/>
    <property type="match status" value="1"/>
</dbReference>
<reference evidence="1 2" key="1">
    <citation type="journal article" date="2015" name="MBio">
        <title>Genome-Resolved Metagenomic Analysis Reveals Roles for Candidate Phyla and Other Microbial Community Members in Biogeochemical Transformations in Oil Reservoirs.</title>
        <authorList>
            <person name="Hu P."/>
            <person name="Tom L."/>
            <person name="Singh A."/>
            <person name="Thomas B.C."/>
            <person name="Baker B.J."/>
            <person name="Piceno Y.M."/>
            <person name="Andersen G.L."/>
            <person name="Banfield J.F."/>
        </authorList>
    </citation>
    <scope>NUCLEOTIDE SEQUENCE [LARGE SCALE GENOMIC DNA]</scope>
    <source>
        <strain evidence="1">46_26</strain>
    </source>
</reference>
<dbReference type="AlphaFoldDB" id="A0A101ENY3"/>
<organism evidence="1 2">
    <name type="scientific">Thermotoga petrophila</name>
    <dbReference type="NCBI Taxonomy" id="93929"/>
    <lineage>
        <taxon>Bacteria</taxon>
        <taxon>Thermotogati</taxon>
        <taxon>Thermotogota</taxon>
        <taxon>Thermotogae</taxon>
        <taxon>Thermotogales</taxon>
        <taxon>Thermotogaceae</taxon>
        <taxon>Thermotoga</taxon>
    </lineage>
</organism>
<dbReference type="SUPFAM" id="SSF56281">
    <property type="entry name" value="Metallo-hydrolase/oxidoreductase"/>
    <property type="match status" value="1"/>
</dbReference>
<evidence type="ECO:0000313" key="1">
    <source>
        <dbReference type="EMBL" id="KUK22222.1"/>
    </source>
</evidence>
<accession>A0A101ENY3</accession>
<dbReference type="Gene3D" id="3.60.15.10">
    <property type="entry name" value="Ribonuclease Z/Hydroxyacylglutathione hydrolase-like"/>
    <property type="match status" value="1"/>
</dbReference>
<evidence type="ECO:0000313" key="2">
    <source>
        <dbReference type="Proteomes" id="UP000058636"/>
    </source>
</evidence>
<dbReference type="EMBL" id="LGFG01000222">
    <property type="protein sequence ID" value="KUK22222.1"/>
    <property type="molecule type" value="Genomic_DNA"/>
</dbReference>
<dbReference type="PATRIC" id="fig|93930.3.peg.841"/>
<name>A0A101ENY3_9THEM</name>
<dbReference type="PANTHER" id="PTHR42967">
    <property type="entry name" value="METAL DEPENDENT HYDROLASE"/>
    <property type="match status" value="1"/>
</dbReference>
<comment type="caution">
    <text evidence="1">The sequence shown here is derived from an EMBL/GenBank/DDBJ whole genome shotgun (WGS) entry which is preliminary data.</text>
</comment>
<dbReference type="InterPro" id="IPR036866">
    <property type="entry name" value="RibonucZ/Hydroxyglut_hydro"/>
</dbReference>
<dbReference type="RefSeq" id="WP_012896180.1">
    <property type="nucleotide sequence ID" value="NZ_DAITJQ010000002.1"/>
</dbReference>
<protein>
    <submittedName>
        <fullName evidence="1">Uncharacterized protein</fullName>
    </submittedName>
</protein>
<gene>
    <name evidence="1" type="ORF">XD57_1680</name>
</gene>
<sequence>MKITWFGHACFALEMEGKTIVTDPFDESVGYPIPNVTADVVTESHQHFDHNAHHLVKGNFRVIDRPGTYTVNGVRIKGMETFHDPLHGRERGKNIVFVFEGEGIKVCHLGDLGHVLTPAQVKEIGEVDVLLVPVGGTYTIGPKEAKEVADLLNAKVIIPMHYKTKYLKFNLLSVDDFLKLFDSYERVGNILELFEKPKERKVVVMEVQ</sequence>
<proteinExistence type="predicted"/>
<dbReference type="PANTHER" id="PTHR42967:SF1">
    <property type="entry name" value="MBL FOLD METALLO-HYDROLASE"/>
    <property type="match status" value="1"/>
</dbReference>
<dbReference type="Proteomes" id="UP000058636">
    <property type="component" value="Unassembled WGS sequence"/>
</dbReference>